<dbReference type="GO" id="GO:0015344">
    <property type="term" value="F:siderophore uptake transmembrane transporter activity"/>
    <property type="evidence" value="ECO:0007669"/>
    <property type="project" value="TreeGrafter"/>
</dbReference>
<dbReference type="Gene3D" id="2.40.170.20">
    <property type="entry name" value="TonB-dependent receptor, beta-barrel domain"/>
    <property type="match status" value="1"/>
</dbReference>
<evidence type="ECO:0000256" key="2">
    <source>
        <dbReference type="ARBA" id="ARBA00008143"/>
    </source>
</evidence>
<dbReference type="InterPro" id="IPR039426">
    <property type="entry name" value="TonB-dep_rcpt-like"/>
</dbReference>
<evidence type="ECO:0000256" key="3">
    <source>
        <dbReference type="ARBA" id="ARBA00022448"/>
    </source>
</evidence>
<comment type="subcellular location">
    <subcellularLocation>
        <location evidence="1 11">Cell outer membrane</location>
        <topology evidence="1 11">Multi-pass membrane protein</topology>
    </subcellularLocation>
</comment>
<dbReference type="Gene3D" id="2.170.130.10">
    <property type="entry name" value="TonB-dependent receptor, plug domain"/>
    <property type="match status" value="1"/>
</dbReference>
<evidence type="ECO:0000256" key="5">
    <source>
        <dbReference type="ARBA" id="ARBA00022692"/>
    </source>
</evidence>
<protein>
    <submittedName>
        <fullName evidence="16">Vitamin B12 transporter BtuB</fullName>
    </submittedName>
</protein>
<proteinExistence type="inferred from homology"/>
<evidence type="ECO:0000256" key="9">
    <source>
        <dbReference type="ARBA" id="ARBA00023170"/>
    </source>
</evidence>
<evidence type="ECO:0000256" key="13">
    <source>
        <dbReference type="SAM" id="SignalP"/>
    </source>
</evidence>
<evidence type="ECO:0000256" key="6">
    <source>
        <dbReference type="ARBA" id="ARBA00022729"/>
    </source>
</evidence>
<evidence type="ECO:0000259" key="15">
    <source>
        <dbReference type="Pfam" id="PF07715"/>
    </source>
</evidence>
<keyword evidence="17" id="KW-1185">Reference proteome</keyword>
<keyword evidence="8 11" id="KW-0472">Membrane</keyword>
<dbReference type="GO" id="GO:0044718">
    <property type="term" value="P:siderophore transmembrane transport"/>
    <property type="evidence" value="ECO:0007669"/>
    <property type="project" value="TreeGrafter"/>
</dbReference>
<keyword evidence="5 11" id="KW-0812">Transmembrane</keyword>
<dbReference type="Pfam" id="PF07715">
    <property type="entry name" value="Plug"/>
    <property type="match status" value="1"/>
</dbReference>
<dbReference type="InterPro" id="IPR037066">
    <property type="entry name" value="Plug_dom_sf"/>
</dbReference>
<dbReference type="PANTHER" id="PTHR30069:SF29">
    <property type="entry name" value="HEMOGLOBIN AND HEMOGLOBIN-HAPTOGLOBIN-BINDING PROTEIN 1-RELATED"/>
    <property type="match status" value="1"/>
</dbReference>
<dbReference type="RefSeq" id="WP_087505277.1">
    <property type="nucleotide sequence ID" value="NZ_BMDX01000005.1"/>
</dbReference>
<comment type="similarity">
    <text evidence="2">Belongs to the TonB-dependent receptor family. Hemoglobin/haptoglobin binding protein subfamily.</text>
</comment>
<organism evidence="16 17">
    <name type="scientific">Neiella marina</name>
    <dbReference type="NCBI Taxonomy" id="508461"/>
    <lineage>
        <taxon>Bacteria</taxon>
        <taxon>Pseudomonadati</taxon>
        <taxon>Pseudomonadota</taxon>
        <taxon>Gammaproteobacteria</taxon>
        <taxon>Alteromonadales</taxon>
        <taxon>Echinimonadaceae</taxon>
        <taxon>Neiella</taxon>
    </lineage>
</organism>
<evidence type="ECO:0000259" key="14">
    <source>
        <dbReference type="Pfam" id="PF00593"/>
    </source>
</evidence>
<name>A0A8J2U463_9GAMM</name>
<dbReference type="InterPro" id="IPR012910">
    <property type="entry name" value="Plug_dom"/>
</dbReference>
<feature type="domain" description="TonB-dependent receptor-like beta-barrel" evidence="14">
    <location>
        <begin position="215"/>
        <end position="640"/>
    </location>
</feature>
<dbReference type="PROSITE" id="PS52016">
    <property type="entry name" value="TONB_DEPENDENT_REC_3"/>
    <property type="match status" value="1"/>
</dbReference>
<dbReference type="PANTHER" id="PTHR30069">
    <property type="entry name" value="TONB-DEPENDENT OUTER MEMBRANE RECEPTOR"/>
    <property type="match status" value="1"/>
</dbReference>
<keyword evidence="7 12" id="KW-0798">TonB box</keyword>
<keyword evidence="3 11" id="KW-0813">Transport</keyword>
<dbReference type="EMBL" id="BMDX01000005">
    <property type="protein sequence ID" value="GGA73186.1"/>
    <property type="molecule type" value="Genomic_DNA"/>
</dbReference>
<evidence type="ECO:0000256" key="7">
    <source>
        <dbReference type="ARBA" id="ARBA00023077"/>
    </source>
</evidence>
<dbReference type="AlphaFoldDB" id="A0A8J2U463"/>
<reference evidence="17" key="1">
    <citation type="journal article" date="2019" name="Int. J. Syst. Evol. Microbiol.">
        <title>The Global Catalogue of Microorganisms (GCM) 10K type strain sequencing project: providing services to taxonomists for standard genome sequencing and annotation.</title>
        <authorList>
            <consortium name="The Broad Institute Genomics Platform"/>
            <consortium name="The Broad Institute Genome Sequencing Center for Infectious Disease"/>
            <person name="Wu L."/>
            <person name="Ma J."/>
        </authorList>
    </citation>
    <scope>NUCLEOTIDE SEQUENCE [LARGE SCALE GENOMIC DNA]</scope>
    <source>
        <strain evidence="17">CGMCC 1.10130</strain>
    </source>
</reference>
<evidence type="ECO:0000256" key="10">
    <source>
        <dbReference type="ARBA" id="ARBA00023237"/>
    </source>
</evidence>
<feature type="domain" description="TonB-dependent receptor plug" evidence="15">
    <location>
        <begin position="53"/>
        <end position="164"/>
    </location>
</feature>
<keyword evidence="10 11" id="KW-0998">Cell outer membrane</keyword>
<feature type="chain" id="PRO_5035157843" evidence="13">
    <location>
        <begin position="26"/>
        <end position="673"/>
    </location>
</feature>
<dbReference type="GO" id="GO:0009279">
    <property type="term" value="C:cell outer membrane"/>
    <property type="evidence" value="ECO:0007669"/>
    <property type="project" value="UniProtKB-SubCell"/>
</dbReference>
<accession>A0A8J2U463</accession>
<evidence type="ECO:0000256" key="4">
    <source>
        <dbReference type="ARBA" id="ARBA00022452"/>
    </source>
</evidence>
<evidence type="ECO:0000256" key="12">
    <source>
        <dbReference type="RuleBase" id="RU003357"/>
    </source>
</evidence>
<evidence type="ECO:0000256" key="8">
    <source>
        <dbReference type="ARBA" id="ARBA00023136"/>
    </source>
</evidence>
<keyword evidence="9" id="KW-0675">Receptor</keyword>
<dbReference type="InterPro" id="IPR036942">
    <property type="entry name" value="Beta-barrel_TonB_sf"/>
</dbReference>
<feature type="signal peptide" evidence="13">
    <location>
        <begin position="1"/>
        <end position="25"/>
    </location>
</feature>
<dbReference type="OrthoDB" id="9764669at2"/>
<keyword evidence="6 13" id="KW-0732">Signal</keyword>
<sequence>MRGAIKHIATSGCLLSVCCPLSVNADDVDVFELSLDELLQVKITTNTLDEKSVQTIPAPITVFTRSDIESLGARYLHQVLAYVPGYQVARYTVHPYEYSASARALSDGSSSKKILFLLDGHAVNDPRSGNSVNLANFALHHIERIEVIRGPGSSIYGSNAFTGVVNLITRQSTPQVSLATGNELNGDLFAMHRIEQDNFSVDLQANITDSDGDSYRLDDTFSSEQITTSDPYSQFSYQLKLTAGSSSVLWHHRRLDMDDFYHASRISNRYNQSRYESMFLLAEHDVLLFDTVQSTFIFDAIYTDIENSNQSTPAGSFAAISEPASEEPLHGTGYLESNRFKLGWHNNWQITDHSNAQFGIDWQRSEETRAEGYTNFSVDDVLNQQIPIRSYPGRDSLVKVGAEDSATLYGAYVQLQTSTGDFNWIAGGRLDHYRDFGNQFSPRVGAVYVPSTTWQFKALYGEAFRAPELSETGLFTGISRAGNKDLDSEKIKTFDLIAQYVDPSMMVTINGFYNRYSDPIVSAEIDGRTSLTNGDDEQSKGVESELIWSGWRNSRIRLSATHFYDLPDSAFRESDTLASVQINQQVGDLQLGLSGTYRSDRQSLTSSGDFIKIDSYWAWNAQLRYVFSSQWGVSLAINNLEDKQHTNPSIADDLNGVPNKGRHWVVEVTRSFD</sequence>
<dbReference type="Pfam" id="PF00593">
    <property type="entry name" value="TonB_dep_Rec_b-barrel"/>
    <property type="match status" value="1"/>
</dbReference>
<dbReference type="Proteomes" id="UP000619743">
    <property type="component" value="Unassembled WGS sequence"/>
</dbReference>
<keyword evidence="4 11" id="KW-1134">Transmembrane beta strand</keyword>
<dbReference type="InterPro" id="IPR000531">
    <property type="entry name" value="Beta-barrel_TonB"/>
</dbReference>
<gene>
    <name evidence="16" type="primary">btuB</name>
    <name evidence="16" type="ORF">GCM10011369_13650</name>
</gene>
<evidence type="ECO:0000256" key="11">
    <source>
        <dbReference type="PROSITE-ProRule" id="PRU01360"/>
    </source>
</evidence>
<comment type="caution">
    <text evidence="16">The sequence shown here is derived from an EMBL/GenBank/DDBJ whole genome shotgun (WGS) entry which is preliminary data.</text>
</comment>
<dbReference type="SUPFAM" id="SSF56935">
    <property type="entry name" value="Porins"/>
    <property type="match status" value="1"/>
</dbReference>
<evidence type="ECO:0000313" key="17">
    <source>
        <dbReference type="Proteomes" id="UP000619743"/>
    </source>
</evidence>
<evidence type="ECO:0000313" key="16">
    <source>
        <dbReference type="EMBL" id="GGA73186.1"/>
    </source>
</evidence>
<evidence type="ECO:0000256" key="1">
    <source>
        <dbReference type="ARBA" id="ARBA00004571"/>
    </source>
</evidence>